<dbReference type="PANTHER" id="PTHR21047">
    <property type="entry name" value="DTDP-6-DEOXY-D-GLUCOSE-3,5 EPIMERASE"/>
    <property type="match status" value="1"/>
</dbReference>
<dbReference type="RefSeq" id="WP_127709441.1">
    <property type="nucleotide sequence ID" value="NZ_SACO01000007.1"/>
</dbReference>
<evidence type="ECO:0000256" key="1">
    <source>
        <dbReference type="ARBA" id="ARBA00001298"/>
    </source>
</evidence>
<dbReference type="SUPFAM" id="SSF51182">
    <property type="entry name" value="RmlC-like cupins"/>
    <property type="match status" value="1"/>
</dbReference>
<feature type="active site" description="Proton acceptor" evidence="5">
    <location>
        <position position="62"/>
    </location>
</feature>
<organism evidence="8 9">
    <name type="scientific">Novosphingobium umbonatum</name>
    <dbReference type="NCBI Taxonomy" id="1908524"/>
    <lineage>
        <taxon>Bacteria</taxon>
        <taxon>Pseudomonadati</taxon>
        <taxon>Pseudomonadota</taxon>
        <taxon>Alphaproteobacteria</taxon>
        <taxon>Sphingomonadales</taxon>
        <taxon>Sphingomonadaceae</taxon>
        <taxon>Novosphingobium</taxon>
    </lineage>
</organism>
<dbReference type="GO" id="GO:0005829">
    <property type="term" value="C:cytosol"/>
    <property type="evidence" value="ECO:0007669"/>
    <property type="project" value="TreeGrafter"/>
</dbReference>
<dbReference type="GO" id="GO:0008830">
    <property type="term" value="F:dTDP-4-dehydrorhamnose 3,5-epimerase activity"/>
    <property type="evidence" value="ECO:0007669"/>
    <property type="project" value="UniProtKB-UniRule"/>
</dbReference>
<evidence type="ECO:0000313" key="8">
    <source>
        <dbReference type="EMBL" id="RVU04695.1"/>
    </source>
</evidence>
<evidence type="ECO:0000256" key="3">
    <source>
        <dbReference type="ARBA" id="ARBA00012098"/>
    </source>
</evidence>
<dbReference type="Pfam" id="PF00908">
    <property type="entry name" value="dTDP_sugar_isom"/>
    <property type="match status" value="1"/>
</dbReference>
<dbReference type="EC" id="5.1.3.13" evidence="3 7"/>
<comment type="subunit">
    <text evidence="7">Homodimer.</text>
</comment>
<evidence type="ECO:0000256" key="7">
    <source>
        <dbReference type="RuleBase" id="RU364069"/>
    </source>
</evidence>
<comment type="function">
    <text evidence="2 7">Catalyzes the epimerization of the C3' and C5'positions of dTDP-6-deoxy-D-xylo-4-hexulose, forming dTDP-6-deoxy-L-lyxo-4-hexulose.</text>
</comment>
<evidence type="ECO:0000256" key="2">
    <source>
        <dbReference type="ARBA" id="ARBA00001997"/>
    </source>
</evidence>
<dbReference type="Gene3D" id="2.60.120.10">
    <property type="entry name" value="Jelly Rolls"/>
    <property type="match status" value="1"/>
</dbReference>
<evidence type="ECO:0000256" key="5">
    <source>
        <dbReference type="PIRSR" id="PIRSR600888-1"/>
    </source>
</evidence>
<dbReference type="EMBL" id="SACO01000007">
    <property type="protein sequence ID" value="RVU04695.1"/>
    <property type="molecule type" value="Genomic_DNA"/>
</dbReference>
<dbReference type="UniPathway" id="UPA00124"/>
<dbReference type="InterPro" id="IPR014710">
    <property type="entry name" value="RmlC-like_jellyroll"/>
</dbReference>
<comment type="similarity">
    <text evidence="7">Belongs to the dTDP-4-dehydrorhamnose 3,5-epimerase family.</text>
</comment>
<dbReference type="OrthoDB" id="9800680at2"/>
<evidence type="ECO:0000256" key="4">
    <source>
        <dbReference type="ARBA" id="ARBA00019595"/>
    </source>
</evidence>
<evidence type="ECO:0000313" key="9">
    <source>
        <dbReference type="Proteomes" id="UP000282837"/>
    </source>
</evidence>
<dbReference type="InterPro" id="IPR011051">
    <property type="entry name" value="RmlC_Cupin_sf"/>
</dbReference>
<dbReference type="GO" id="GO:0000271">
    <property type="term" value="P:polysaccharide biosynthetic process"/>
    <property type="evidence" value="ECO:0007669"/>
    <property type="project" value="TreeGrafter"/>
</dbReference>
<comment type="caution">
    <text evidence="8">The sequence shown here is derived from an EMBL/GenBank/DDBJ whole genome shotgun (WGS) entry which is preliminary data.</text>
</comment>
<accession>A0A3S2Y8F5</accession>
<name>A0A3S2Y8F5_9SPHN</name>
<dbReference type="InterPro" id="IPR000888">
    <property type="entry name" value="RmlC-like"/>
</dbReference>
<comment type="pathway">
    <text evidence="7">Carbohydrate biosynthesis; dTDP-L-rhamnose biosynthesis.</text>
</comment>
<feature type="site" description="Participates in a stacking interaction with the thymidine ring of dTDP-4-oxo-6-deoxyglucose" evidence="6">
    <location>
        <position position="138"/>
    </location>
</feature>
<comment type="catalytic activity">
    <reaction evidence="1 7">
        <text>dTDP-4-dehydro-6-deoxy-alpha-D-glucose = dTDP-4-dehydro-beta-L-rhamnose</text>
        <dbReference type="Rhea" id="RHEA:16969"/>
        <dbReference type="ChEBI" id="CHEBI:57649"/>
        <dbReference type="ChEBI" id="CHEBI:62830"/>
        <dbReference type="EC" id="5.1.3.13"/>
    </reaction>
</comment>
<evidence type="ECO:0000256" key="6">
    <source>
        <dbReference type="PIRSR" id="PIRSR600888-3"/>
    </source>
</evidence>
<keyword evidence="9" id="KW-1185">Reference proteome</keyword>
<keyword evidence="7 8" id="KW-0413">Isomerase</keyword>
<gene>
    <name evidence="8" type="primary">rfbC</name>
    <name evidence="8" type="ORF">EOE18_11100</name>
</gene>
<dbReference type="NCBIfam" id="TIGR01221">
    <property type="entry name" value="rmlC"/>
    <property type="match status" value="1"/>
</dbReference>
<dbReference type="PANTHER" id="PTHR21047:SF2">
    <property type="entry name" value="THYMIDINE DIPHOSPHO-4-KETO-RHAMNOSE 3,5-EPIMERASE"/>
    <property type="match status" value="1"/>
</dbReference>
<feature type="active site" description="Proton donor" evidence="5">
    <location>
        <position position="132"/>
    </location>
</feature>
<reference evidence="8 9" key="1">
    <citation type="submission" date="2019-01" db="EMBL/GenBank/DDBJ databases">
        <authorList>
            <person name="Chen W.-M."/>
        </authorList>
    </citation>
    <scope>NUCLEOTIDE SEQUENCE [LARGE SCALE GENOMIC DNA]</scope>
    <source>
        <strain evidence="8 9">FSY-9</strain>
    </source>
</reference>
<dbReference type="AlphaFoldDB" id="A0A3S2Y8F5"/>
<sequence length="187" mass="20664">MELRTFGISGPVEIVPRKLGDERGYFTELFREDRFSQVAGSVEFVQENQSLSAKVGTIRGLHFQTHPAGQGKLVRCVQGAIFDVAVDIRHDSPTFGQWIGVELTAQDCNQLWVPVGFAHGFCTLVPDTIVAYKVTNYYSPENDKGCLWNDPAIGVTWPSVADGETLSGKDKVQPLLADLPQYFSVKD</sequence>
<dbReference type="Proteomes" id="UP000282837">
    <property type="component" value="Unassembled WGS sequence"/>
</dbReference>
<protein>
    <recommendedName>
        <fullName evidence="4 7">dTDP-4-dehydrorhamnose 3,5-epimerase</fullName>
        <ecNumber evidence="3 7">5.1.3.13</ecNumber>
    </recommendedName>
    <alternativeName>
        <fullName evidence="7">Thymidine diphospho-4-keto-rhamnose 3,5-epimerase</fullName>
    </alternativeName>
</protein>
<dbReference type="CDD" id="cd00438">
    <property type="entry name" value="cupin_RmlC"/>
    <property type="match status" value="1"/>
</dbReference>
<dbReference type="GO" id="GO:0019305">
    <property type="term" value="P:dTDP-rhamnose biosynthetic process"/>
    <property type="evidence" value="ECO:0007669"/>
    <property type="project" value="UniProtKB-UniRule"/>
</dbReference>
<proteinExistence type="inferred from homology"/>